<evidence type="ECO:0000313" key="3">
    <source>
        <dbReference type="Proteomes" id="UP001165652"/>
    </source>
</evidence>
<keyword evidence="3" id="KW-1185">Reference proteome</keyword>
<reference evidence="2" key="2">
    <citation type="submission" date="2023-02" db="EMBL/GenBank/DDBJ databases">
        <authorList>
            <person name="Rayyan A."/>
            <person name="Meyer T."/>
            <person name="Kyndt J.A."/>
        </authorList>
    </citation>
    <scope>NUCLEOTIDE SEQUENCE</scope>
    <source>
        <strain evidence="2">DSM 9987</strain>
    </source>
</reference>
<name>A0ABT5JJ51_RHOTP</name>
<sequence length="173" mass="18107">MDGSFIGFEIGDTKGICAAGLKSRFVEQFALSSGIIVCPLIQAPSPLQSAAIVRSRELQVTFTVKVLASSAIASGGSSRVFGLMEGITLLDAGRVAAGMVSLRTQREDHLEVAGRIGAPRVTRREPNGGWRRVAPDPPASGGVRGTSHSCGPESGTVLRVGCMGRPETKGFRR</sequence>
<reference evidence="2" key="1">
    <citation type="journal article" date="2023" name="Microbiol Resour">
        <title>Genome Sequences of Rhodoplanes serenus and Two Thermotolerant Strains, Rhodoplanes tepidamans and 'Rhodoplanes cryptolactis,' Further Refine the Genus.</title>
        <authorList>
            <person name="Rayyan A.A."/>
            <person name="Kyndt J.A."/>
        </authorList>
    </citation>
    <scope>NUCLEOTIDE SEQUENCE</scope>
    <source>
        <strain evidence="2">DSM 9987</strain>
    </source>
</reference>
<accession>A0ABT5JJ51</accession>
<dbReference type="RefSeq" id="WP_272780439.1">
    <property type="nucleotide sequence ID" value="NZ_JAQQLI010000081.1"/>
</dbReference>
<dbReference type="Proteomes" id="UP001165652">
    <property type="component" value="Unassembled WGS sequence"/>
</dbReference>
<evidence type="ECO:0000256" key="1">
    <source>
        <dbReference type="SAM" id="MobiDB-lite"/>
    </source>
</evidence>
<proteinExistence type="predicted"/>
<feature type="region of interest" description="Disordered" evidence="1">
    <location>
        <begin position="121"/>
        <end position="152"/>
    </location>
</feature>
<gene>
    <name evidence="2" type="ORF">PQJ73_28395</name>
</gene>
<dbReference type="EMBL" id="JAQQLI010000081">
    <property type="protein sequence ID" value="MDC7789617.1"/>
    <property type="molecule type" value="Genomic_DNA"/>
</dbReference>
<comment type="caution">
    <text evidence="2">The sequence shown here is derived from an EMBL/GenBank/DDBJ whole genome shotgun (WGS) entry which is preliminary data.</text>
</comment>
<evidence type="ECO:0000313" key="2">
    <source>
        <dbReference type="EMBL" id="MDC7789617.1"/>
    </source>
</evidence>
<organism evidence="2 3">
    <name type="scientific">Rhodoplanes tepidamans</name>
    <name type="common">Rhodoplanes cryptolactis</name>
    <dbReference type="NCBI Taxonomy" id="200616"/>
    <lineage>
        <taxon>Bacteria</taxon>
        <taxon>Pseudomonadati</taxon>
        <taxon>Pseudomonadota</taxon>
        <taxon>Alphaproteobacteria</taxon>
        <taxon>Hyphomicrobiales</taxon>
        <taxon>Nitrobacteraceae</taxon>
        <taxon>Rhodoplanes</taxon>
    </lineage>
</organism>
<protein>
    <submittedName>
        <fullName evidence="2">Uncharacterized protein</fullName>
    </submittedName>
</protein>